<dbReference type="EMBL" id="KP136319">
    <property type="protein sequence ID" value="AJF97033.1"/>
    <property type="molecule type" value="Genomic_DNA"/>
</dbReference>
<organism evidence="1 2">
    <name type="scientific">Pandoravirus inopinatum</name>
    <dbReference type="NCBI Taxonomy" id="1605721"/>
    <lineage>
        <taxon>Viruses</taxon>
        <taxon>Pandoravirus</taxon>
    </lineage>
</organism>
<dbReference type="GeneID" id="23461950"/>
<name>A0A0B5IWF6_9VIRU</name>
<dbReference type="KEGG" id="vg:23461950"/>
<sequence length="126" mass="14003">MLWQGFPLSPLWSRSCWCARRAAPADLPIRLSKGWVLSVASQDTANPLCSRPPLSFFSREIALVICVIFFRAQRNLISAPVAQRATKGLPPALERPVTQKRTDRTRVSILYASGWLSFSCAQGFPA</sequence>
<accession>A0A0B5IWF6</accession>
<proteinExistence type="predicted"/>
<dbReference type="RefSeq" id="YP_009119268.1">
    <property type="nucleotide sequence ID" value="NC_026440.1"/>
</dbReference>
<dbReference type="Proteomes" id="UP000202511">
    <property type="component" value="Segment"/>
</dbReference>
<evidence type="ECO:0000313" key="2">
    <source>
        <dbReference type="Proteomes" id="UP000202511"/>
    </source>
</evidence>
<reference evidence="1 2" key="1">
    <citation type="journal article" date="2015" name="Parasitol. Res.">
        <title>Viruses in close associations with free-living amoebae.</title>
        <authorList>
            <person name="Scheid P."/>
        </authorList>
    </citation>
    <scope>NUCLEOTIDE SEQUENCE [LARGE SCALE GENOMIC DNA]</scope>
    <source>
        <strain evidence="1">KlaHel</strain>
    </source>
</reference>
<evidence type="ECO:0000313" key="1">
    <source>
        <dbReference type="EMBL" id="AJF97033.1"/>
    </source>
</evidence>
<protein>
    <submittedName>
        <fullName evidence="1">Uncharacterized protein</fullName>
    </submittedName>
</protein>